<feature type="chain" id="PRO_5044053582" description="Sugar phosphate transporter domain-containing protein" evidence="6">
    <location>
        <begin position="19"/>
        <end position="366"/>
    </location>
</feature>
<feature type="transmembrane region" description="Helical" evidence="5">
    <location>
        <begin position="255"/>
        <end position="273"/>
    </location>
</feature>
<dbReference type="KEGG" id="ehx:EMIHUDRAFT_443753"/>
<evidence type="ECO:0000259" key="7">
    <source>
        <dbReference type="Pfam" id="PF03151"/>
    </source>
</evidence>
<feature type="transmembrane region" description="Helical" evidence="5">
    <location>
        <begin position="214"/>
        <end position="230"/>
    </location>
</feature>
<protein>
    <recommendedName>
        <fullName evidence="7">Sugar phosphate transporter domain-containing protein</fullName>
    </recommendedName>
</protein>
<evidence type="ECO:0000256" key="6">
    <source>
        <dbReference type="SAM" id="SignalP"/>
    </source>
</evidence>
<evidence type="ECO:0000313" key="8">
    <source>
        <dbReference type="EnsemblProtists" id="EOD24946"/>
    </source>
</evidence>
<proteinExistence type="predicted"/>
<keyword evidence="2 5" id="KW-0812">Transmembrane</keyword>
<dbReference type="HOGENOM" id="CLU_019048_0_3_1"/>
<dbReference type="GeneID" id="17270490"/>
<reference evidence="8" key="2">
    <citation type="submission" date="2024-10" db="UniProtKB">
        <authorList>
            <consortium name="EnsemblProtists"/>
        </authorList>
    </citation>
    <scope>IDENTIFICATION</scope>
</reference>
<organism evidence="8 9">
    <name type="scientific">Emiliania huxleyi (strain CCMP1516)</name>
    <dbReference type="NCBI Taxonomy" id="280463"/>
    <lineage>
        <taxon>Eukaryota</taxon>
        <taxon>Haptista</taxon>
        <taxon>Haptophyta</taxon>
        <taxon>Prymnesiophyceae</taxon>
        <taxon>Isochrysidales</taxon>
        <taxon>Noelaerhabdaceae</taxon>
        <taxon>Emiliania</taxon>
    </lineage>
</organism>
<dbReference type="GeneID" id="17255566"/>
<evidence type="ECO:0000256" key="1">
    <source>
        <dbReference type="ARBA" id="ARBA00004141"/>
    </source>
</evidence>
<evidence type="ECO:0000256" key="5">
    <source>
        <dbReference type="SAM" id="Phobius"/>
    </source>
</evidence>
<dbReference type="Proteomes" id="UP000013827">
    <property type="component" value="Unassembled WGS sequence"/>
</dbReference>
<dbReference type="EnsemblProtists" id="EOD09346">
    <property type="protein sequence ID" value="EOD09346"/>
    <property type="gene ID" value="EMIHUDRAFT_432785"/>
</dbReference>
<dbReference type="InterPro" id="IPR037185">
    <property type="entry name" value="EmrE-like"/>
</dbReference>
<evidence type="ECO:0000313" key="9">
    <source>
        <dbReference type="Proteomes" id="UP000013827"/>
    </source>
</evidence>
<feature type="transmembrane region" description="Helical" evidence="5">
    <location>
        <begin position="161"/>
        <end position="184"/>
    </location>
</feature>
<dbReference type="AlphaFoldDB" id="A0A0D3JN61"/>
<name>A0A0D3JN61_EMIH1</name>
<feature type="transmembrane region" description="Helical" evidence="5">
    <location>
        <begin position="100"/>
        <end position="123"/>
    </location>
</feature>
<keyword evidence="4 5" id="KW-0472">Membrane</keyword>
<evidence type="ECO:0000256" key="4">
    <source>
        <dbReference type="ARBA" id="ARBA00023136"/>
    </source>
</evidence>
<evidence type="ECO:0000256" key="2">
    <source>
        <dbReference type="ARBA" id="ARBA00022692"/>
    </source>
</evidence>
<feature type="domain" description="Sugar phosphate transporter" evidence="7">
    <location>
        <begin position="68"/>
        <end position="363"/>
    </location>
</feature>
<sequence>MAKSVLLVALGSLAVASGSVAPASRPALRLRGGDTARAPLAAGKTASGNSKLAVRGGGGAVGGIDWTLMLYFAGWYVGNYYYTLNNKLALKASGGATDGFPVTIGFLQMVIGSLYALFAWVAPDMRPQPNVTPSDLLQILPVAACAAGAHLSSIFSMNLGAVSFAQIVKAAEPAFAAFLGVTLYGKSISKAKWLCLIPVIGGVCLASLKELDFSVWALLAACVANLFAAFRSNENKKLMDTAGLSDRIGSTGNQFALSTILGTLSILPFWLLLEAKRFGTFVELFKSSKALSSNLVTSGLYFYLYNELSTLTIKKTSATTQSVANTAKRVIVIVGVALALGESLEPIKMLGCGIGIGGVLLYSLVK</sequence>
<dbReference type="RefSeq" id="XP_005761775.1">
    <property type="nucleotide sequence ID" value="XM_005761718.1"/>
</dbReference>
<dbReference type="RefSeq" id="XP_005777375.1">
    <property type="nucleotide sequence ID" value="XM_005777318.1"/>
</dbReference>
<dbReference type="GO" id="GO:0016020">
    <property type="term" value="C:membrane"/>
    <property type="evidence" value="ECO:0007669"/>
    <property type="project" value="UniProtKB-SubCell"/>
</dbReference>
<dbReference type="EnsemblProtists" id="EOD24946">
    <property type="protein sequence ID" value="EOD24946"/>
    <property type="gene ID" value="EMIHUDRAFT_443753"/>
</dbReference>
<dbReference type="PaxDb" id="2903-EOD09346"/>
<dbReference type="InterPro" id="IPR004853">
    <property type="entry name" value="Sugar_P_trans_dom"/>
</dbReference>
<dbReference type="KEGG" id="ehx:EMIHUDRAFT_432785"/>
<dbReference type="SUPFAM" id="SSF103481">
    <property type="entry name" value="Multidrug resistance efflux transporter EmrE"/>
    <property type="match status" value="2"/>
</dbReference>
<keyword evidence="9" id="KW-1185">Reference proteome</keyword>
<dbReference type="InterPro" id="IPR050186">
    <property type="entry name" value="TPT_transporter"/>
</dbReference>
<dbReference type="eggNOG" id="KOG1441">
    <property type="taxonomic scope" value="Eukaryota"/>
</dbReference>
<feature type="signal peptide" evidence="6">
    <location>
        <begin position="1"/>
        <end position="18"/>
    </location>
</feature>
<keyword evidence="6" id="KW-0732">Signal</keyword>
<reference evidence="9" key="1">
    <citation type="journal article" date="2013" name="Nature">
        <title>Pan genome of the phytoplankton Emiliania underpins its global distribution.</title>
        <authorList>
            <person name="Read B.A."/>
            <person name="Kegel J."/>
            <person name="Klute M.J."/>
            <person name="Kuo A."/>
            <person name="Lefebvre S.C."/>
            <person name="Maumus F."/>
            <person name="Mayer C."/>
            <person name="Miller J."/>
            <person name="Monier A."/>
            <person name="Salamov A."/>
            <person name="Young J."/>
            <person name="Aguilar M."/>
            <person name="Claverie J.M."/>
            <person name="Frickenhaus S."/>
            <person name="Gonzalez K."/>
            <person name="Herman E.K."/>
            <person name="Lin Y.C."/>
            <person name="Napier J."/>
            <person name="Ogata H."/>
            <person name="Sarno A.F."/>
            <person name="Shmutz J."/>
            <person name="Schroeder D."/>
            <person name="de Vargas C."/>
            <person name="Verret F."/>
            <person name="von Dassow P."/>
            <person name="Valentin K."/>
            <person name="Van de Peer Y."/>
            <person name="Wheeler G."/>
            <person name="Dacks J.B."/>
            <person name="Delwiche C.F."/>
            <person name="Dyhrman S.T."/>
            <person name="Glockner G."/>
            <person name="John U."/>
            <person name="Richards T."/>
            <person name="Worden A.Z."/>
            <person name="Zhang X."/>
            <person name="Grigoriev I.V."/>
            <person name="Allen A.E."/>
            <person name="Bidle K."/>
            <person name="Borodovsky M."/>
            <person name="Bowler C."/>
            <person name="Brownlee C."/>
            <person name="Cock J.M."/>
            <person name="Elias M."/>
            <person name="Gladyshev V.N."/>
            <person name="Groth M."/>
            <person name="Guda C."/>
            <person name="Hadaegh A."/>
            <person name="Iglesias-Rodriguez M.D."/>
            <person name="Jenkins J."/>
            <person name="Jones B.M."/>
            <person name="Lawson T."/>
            <person name="Leese F."/>
            <person name="Lindquist E."/>
            <person name="Lobanov A."/>
            <person name="Lomsadze A."/>
            <person name="Malik S.B."/>
            <person name="Marsh M.E."/>
            <person name="Mackinder L."/>
            <person name="Mock T."/>
            <person name="Mueller-Roeber B."/>
            <person name="Pagarete A."/>
            <person name="Parker M."/>
            <person name="Probert I."/>
            <person name="Quesneville H."/>
            <person name="Raines C."/>
            <person name="Rensing S.A."/>
            <person name="Riano-Pachon D.M."/>
            <person name="Richier S."/>
            <person name="Rokitta S."/>
            <person name="Shiraiwa Y."/>
            <person name="Soanes D.M."/>
            <person name="van der Giezen M."/>
            <person name="Wahlund T.M."/>
            <person name="Williams B."/>
            <person name="Wilson W."/>
            <person name="Wolfe G."/>
            <person name="Wurch L.L."/>
        </authorList>
    </citation>
    <scope>NUCLEOTIDE SEQUENCE</scope>
</reference>
<comment type="subcellular location">
    <subcellularLocation>
        <location evidence="1">Membrane</location>
        <topology evidence="1">Multi-pass membrane protein</topology>
    </subcellularLocation>
</comment>
<keyword evidence="3 5" id="KW-1133">Transmembrane helix</keyword>
<accession>A0A0D3JN61</accession>
<dbReference type="Pfam" id="PF03151">
    <property type="entry name" value="TPT"/>
    <property type="match status" value="1"/>
</dbReference>
<feature type="transmembrane region" description="Helical" evidence="5">
    <location>
        <begin position="135"/>
        <end position="155"/>
    </location>
</feature>
<dbReference type="PANTHER" id="PTHR11132">
    <property type="entry name" value="SOLUTE CARRIER FAMILY 35"/>
    <property type="match status" value="1"/>
</dbReference>
<evidence type="ECO:0000256" key="3">
    <source>
        <dbReference type="ARBA" id="ARBA00022989"/>
    </source>
</evidence>